<sequence>MIVTAQGTPFPRPGPRARLLPCSPGAAVGSDTTDSRCAFLVAARSMMSQQLMENTCCALQVARFDEDPDEDTRAVLSACVALPYQTVMLSPSPLEAGWFRFGEADPSEAVTF</sequence>
<evidence type="ECO:0000313" key="1">
    <source>
        <dbReference type="EMBL" id="TNN54757.1"/>
    </source>
</evidence>
<gene>
    <name evidence="1" type="ORF">EYF80_035040</name>
</gene>
<accession>A0A4Z2GMH4</accession>
<organism evidence="1 2">
    <name type="scientific">Liparis tanakae</name>
    <name type="common">Tanaka's snailfish</name>
    <dbReference type="NCBI Taxonomy" id="230148"/>
    <lineage>
        <taxon>Eukaryota</taxon>
        <taxon>Metazoa</taxon>
        <taxon>Chordata</taxon>
        <taxon>Craniata</taxon>
        <taxon>Vertebrata</taxon>
        <taxon>Euteleostomi</taxon>
        <taxon>Actinopterygii</taxon>
        <taxon>Neopterygii</taxon>
        <taxon>Teleostei</taxon>
        <taxon>Neoteleostei</taxon>
        <taxon>Acanthomorphata</taxon>
        <taxon>Eupercaria</taxon>
        <taxon>Perciformes</taxon>
        <taxon>Cottioidei</taxon>
        <taxon>Cottales</taxon>
        <taxon>Liparidae</taxon>
        <taxon>Liparis</taxon>
    </lineage>
</organism>
<proteinExistence type="predicted"/>
<dbReference type="EMBL" id="SRLO01000475">
    <property type="protein sequence ID" value="TNN54757.1"/>
    <property type="molecule type" value="Genomic_DNA"/>
</dbReference>
<protein>
    <submittedName>
        <fullName evidence="1">Uncharacterized protein</fullName>
    </submittedName>
</protein>
<evidence type="ECO:0000313" key="2">
    <source>
        <dbReference type="Proteomes" id="UP000314294"/>
    </source>
</evidence>
<comment type="caution">
    <text evidence="1">The sequence shown here is derived from an EMBL/GenBank/DDBJ whole genome shotgun (WGS) entry which is preliminary data.</text>
</comment>
<name>A0A4Z2GMH4_9TELE</name>
<dbReference type="AlphaFoldDB" id="A0A4Z2GMH4"/>
<keyword evidence="2" id="KW-1185">Reference proteome</keyword>
<reference evidence="1 2" key="1">
    <citation type="submission" date="2019-03" db="EMBL/GenBank/DDBJ databases">
        <title>First draft genome of Liparis tanakae, snailfish: a comprehensive survey of snailfish specific genes.</title>
        <authorList>
            <person name="Kim W."/>
            <person name="Song I."/>
            <person name="Jeong J.-H."/>
            <person name="Kim D."/>
            <person name="Kim S."/>
            <person name="Ryu S."/>
            <person name="Song J.Y."/>
            <person name="Lee S.K."/>
        </authorList>
    </citation>
    <scope>NUCLEOTIDE SEQUENCE [LARGE SCALE GENOMIC DNA]</scope>
    <source>
        <tissue evidence="1">Muscle</tissue>
    </source>
</reference>
<dbReference type="Proteomes" id="UP000314294">
    <property type="component" value="Unassembled WGS sequence"/>
</dbReference>